<feature type="signal peptide" evidence="2">
    <location>
        <begin position="1"/>
        <end position="33"/>
    </location>
</feature>
<evidence type="ECO:0000256" key="1">
    <source>
        <dbReference type="SAM" id="Coils"/>
    </source>
</evidence>
<dbReference type="STRING" id="1123404.SAMN02745784_02256"/>
<dbReference type="AlphaFoldDB" id="A0A1M4XHE1"/>
<name>A0A1M4XHE1_9FIRM</name>
<evidence type="ECO:0000256" key="2">
    <source>
        <dbReference type="SAM" id="SignalP"/>
    </source>
</evidence>
<proteinExistence type="predicted"/>
<protein>
    <recommendedName>
        <fullName evidence="5">DUF4047 domain-containing protein</fullName>
    </recommendedName>
</protein>
<keyword evidence="4" id="KW-1185">Reference proteome</keyword>
<dbReference type="RefSeq" id="WP_072976321.1">
    <property type="nucleotide sequence ID" value="NZ_FQTY01000011.1"/>
</dbReference>
<keyword evidence="2" id="KW-0732">Signal</keyword>
<organism evidence="3 4">
    <name type="scientific">Tissierella praeacuta DSM 18095</name>
    <dbReference type="NCBI Taxonomy" id="1123404"/>
    <lineage>
        <taxon>Bacteria</taxon>
        <taxon>Bacillati</taxon>
        <taxon>Bacillota</taxon>
        <taxon>Tissierellia</taxon>
        <taxon>Tissierellales</taxon>
        <taxon>Tissierellaceae</taxon>
        <taxon>Tissierella</taxon>
    </lineage>
</organism>
<dbReference type="GeneID" id="90995383"/>
<dbReference type="EMBL" id="FQTY01000011">
    <property type="protein sequence ID" value="SHE92821.1"/>
    <property type="molecule type" value="Genomic_DNA"/>
</dbReference>
<dbReference type="Proteomes" id="UP000184114">
    <property type="component" value="Unassembled WGS sequence"/>
</dbReference>
<gene>
    <name evidence="3" type="ORF">SAMN02745784_02256</name>
</gene>
<evidence type="ECO:0000313" key="3">
    <source>
        <dbReference type="EMBL" id="SHE92821.1"/>
    </source>
</evidence>
<sequence>MKYLNYLSKTKNVVTCGLLATMVLAGSSVSAFAAEVPGGYGSHINPVNPEYQQVETIAQPTDESMADFVKTLYMLTKEEKALLVETENAKAPYYEQMNELNRQIDEKTAMIVKQADPIFNQIFKIKNAHENLWTKLDTHENQAQKTVGHDYIKFIQLSDVLTKSEKELLIREQKKIDKLYEKVDTYYAQAEEATADLKTQLEAVISNIQKIDSKTTSIWGKVYAK</sequence>
<evidence type="ECO:0008006" key="5">
    <source>
        <dbReference type="Google" id="ProtNLM"/>
    </source>
</evidence>
<evidence type="ECO:0000313" key="4">
    <source>
        <dbReference type="Proteomes" id="UP000184114"/>
    </source>
</evidence>
<feature type="coiled-coil region" evidence="1">
    <location>
        <begin position="176"/>
        <end position="207"/>
    </location>
</feature>
<keyword evidence="1" id="KW-0175">Coiled coil</keyword>
<accession>A0A1M4XHE1</accession>
<feature type="chain" id="PRO_5013155165" description="DUF4047 domain-containing protein" evidence="2">
    <location>
        <begin position="34"/>
        <end position="225"/>
    </location>
</feature>
<reference evidence="4" key="1">
    <citation type="submission" date="2016-11" db="EMBL/GenBank/DDBJ databases">
        <authorList>
            <person name="Varghese N."/>
            <person name="Submissions S."/>
        </authorList>
    </citation>
    <scope>NUCLEOTIDE SEQUENCE [LARGE SCALE GENOMIC DNA]</scope>
    <source>
        <strain evidence="4">DSM 18095</strain>
    </source>
</reference>